<dbReference type="InterPro" id="IPR036937">
    <property type="entry name" value="Adhesion_dom_fimbrial_sf"/>
</dbReference>
<dbReference type="Gene3D" id="2.60.40.1090">
    <property type="entry name" value="Fimbrial-type adhesion domain"/>
    <property type="match status" value="1"/>
</dbReference>
<proteinExistence type="inferred from homology"/>
<evidence type="ECO:0000256" key="3">
    <source>
        <dbReference type="ARBA" id="ARBA00022729"/>
    </source>
</evidence>
<dbReference type="Proteomes" id="UP000325811">
    <property type="component" value="Chromosome I"/>
</dbReference>
<dbReference type="PANTHER" id="PTHR33420:SF3">
    <property type="entry name" value="FIMBRIAL SUBUNIT ELFA"/>
    <property type="match status" value="1"/>
</dbReference>
<dbReference type="InterPro" id="IPR039458">
    <property type="entry name" value="FimA-like"/>
</dbReference>
<sequence>MTFKANHLIKTFAVLSIAAAAHTAMAADGQITFNGQVLATTCTISAGGGATGTNNMTVTLPSVSVAALSSSGNAAGRTPFSINLSGCTGDSTKVAAFFEAGDTVDQSTGQINLVATEGATSATNVRIRLLNNAQSPIVAGAPAGQQNSQTVDLNGGSASLQYFAEYVATGKATAGAANSRIQYSLSYQ</sequence>
<protein>
    <submittedName>
        <fullName evidence="6">Major fimbrial subunit SMF-1</fullName>
    </submittedName>
</protein>
<dbReference type="GO" id="GO:0009289">
    <property type="term" value="C:pilus"/>
    <property type="evidence" value="ECO:0007669"/>
    <property type="project" value="UniProtKB-SubCell"/>
</dbReference>
<dbReference type="EMBL" id="LR699553">
    <property type="protein sequence ID" value="VVD29910.1"/>
    <property type="molecule type" value="Genomic_DNA"/>
</dbReference>
<comment type="subcellular location">
    <subcellularLocation>
        <location evidence="1">Fimbrium</location>
    </subcellularLocation>
</comment>
<dbReference type="InterPro" id="IPR008966">
    <property type="entry name" value="Adhesion_dom_sf"/>
</dbReference>
<keyword evidence="3 5" id="KW-0732">Signal</keyword>
<dbReference type="GO" id="GO:0043709">
    <property type="term" value="P:cell adhesion involved in single-species biofilm formation"/>
    <property type="evidence" value="ECO:0007669"/>
    <property type="project" value="TreeGrafter"/>
</dbReference>
<dbReference type="PANTHER" id="PTHR33420">
    <property type="entry name" value="FIMBRIAL SUBUNIT ELFA-RELATED"/>
    <property type="match status" value="1"/>
</dbReference>
<dbReference type="KEGG" id="pdio:PDMSB3_3454"/>
<dbReference type="Pfam" id="PF16970">
    <property type="entry name" value="FimA"/>
    <property type="match status" value="1"/>
</dbReference>
<evidence type="ECO:0000313" key="7">
    <source>
        <dbReference type="Proteomes" id="UP000325811"/>
    </source>
</evidence>
<feature type="signal peptide" evidence="5">
    <location>
        <begin position="1"/>
        <end position="26"/>
    </location>
</feature>
<reference evidence="6 7" key="1">
    <citation type="submission" date="2019-08" db="EMBL/GenBank/DDBJ databases">
        <authorList>
            <person name="Herpell B J."/>
        </authorList>
    </citation>
    <scope>NUCLEOTIDE SEQUENCE [LARGE SCALE GENOMIC DNA]</scope>
    <source>
        <strain evidence="7">Msb3</strain>
    </source>
</reference>
<evidence type="ECO:0000313" key="6">
    <source>
        <dbReference type="EMBL" id="VVD29910.1"/>
    </source>
</evidence>
<dbReference type="RefSeq" id="WP_007180763.1">
    <property type="nucleotide sequence ID" value="NZ_LR699553.1"/>
</dbReference>
<comment type="similarity">
    <text evidence="2">Belongs to the fimbrial protein family.</text>
</comment>
<dbReference type="InterPro" id="IPR050263">
    <property type="entry name" value="Bact_Fimbrial_Adh_Pro"/>
</dbReference>
<name>A0A5Q4YW43_9BURK</name>
<evidence type="ECO:0000256" key="4">
    <source>
        <dbReference type="ARBA" id="ARBA00023263"/>
    </source>
</evidence>
<feature type="chain" id="PRO_5024858444" evidence="5">
    <location>
        <begin position="27"/>
        <end position="188"/>
    </location>
</feature>
<accession>A0A5Q4YW43</accession>
<dbReference type="SUPFAM" id="SSF49401">
    <property type="entry name" value="Bacterial adhesins"/>
    <property type="match status" value="1"/>
</dbReference>
<organism evidence="6 7">
    <name type="scientific">Paraburkholderia dioscoreae</name>
    <dbReference type="NCBI Taxonomy" id="2604047"/>
    <lineage>
        <taxon>Bacteria</taxon>
        <taxon>Pseudomonadati</taxon>
        <taxon>Pseudomonadota</taxon>
        <taxon>Betaproteobacteria</taxon>
        <taxon>Burkholderiales</taxon>
        <taxon>Burkholderiaceae</taxon>
        <taxon>Paraburkholderia</taxon>
    </lineage>
</organism>
<dbReference type="AlphaFoldDB" id="A0A5Q4YW43"/>
<gene>
    <name evidence="6" type="primary">smf</name>
    <name evidence="6" type="ORF">PDMSB3_3454</name>
</gene>
<keyword evidence="4" id="KW-0281">Fimbrium</keyword>
<keyword evidence="7" id="KW-1185">Reference proteome</keyword>
<evidence type="ECO:0000256" key="1">
    <source>
        <dbReference type="ARBA" id="ARBA00004561"/>
    </source>
</evidence>
<evidence type="ECO:0000256" key="2">
    <source>
        <dbReference type="ARBA" id="ARBA00006671"/>
    </source>
</evidence>
<evidence type="ECO:0000256" key="5">
    <source>
        <dbReference type="SAM" id="SignalP"/>
    </source>
</evidence>